<evidence type="ECO:0000256" key="1">
    <source>
        <dbReference type="SAM" id="MobiDB-lite"/>
    </source>
</evidence>
<protein>
    <submittedName>
        <fullName evidence="2">Uncharacterized protein</fullName>
    </submittedName>
</protein>
<dbReference type="AlphaFoldDB" id="A0A4R0RW45"/>
<evidence type="ECO:0000313" key="3">
    <source>
        <dbReference type="Proteomes" id="UP000292702"/>
    </source>
</evidence>
<name>A0A4R0RW45_9APHY</name>
<feature type="compositionally biased region" description="Basic and acidic residues" evidence="1">
    <location>
        <begin position="42"/>
        <end position="51"/>
    </location>
</feature>
<dbReference type="Proteomes" id="UP000292702">
    <property type="component" value="Unassembled WGS sequence"/>
</dbReference>
<gene>
    <name evidence="2" type="ORF">EIP91_000616</name>
</gene>
<evidence type="ECO:0000313" key="2">
    <source>
        <dbReference type="EMBL" id="TCD67054.1"/>
    </source>
</evidence>
<sequence length="125" mass="13011">MSMVDSSGHLAQETDASAQKVGLRTTIRSQRYNALSFACGRPHRDPLRLRDAVPGSPAQPGGRTQSSQSNPPSTSLPSLNQATLAMDAFTPVVAPVTTTTVEEVEIPTDFEGTGNGSPTSGCIVA</sequence>
<feature type="region of interest" description="Disordered" evidence="1">
    <location>
        <begin position="1"/>
        <end position="23"/>
    </location>
</feature>
<comment type="caution">
    <text evidence="2">The sequence shown here is derived from an EMBL/GenBank/DDBJ whole genome shotgun (WGS) entry which is preliminary data.</text>
</comment>
<accession>A0A4R0RW45</accession>
<organism evidence="2 3">
    <name type="scientific">Steccherinum ochraceum</name>
    <dbReference type="NCBI Taxonomy" id="92696"/>
    <lineage>
        <taxon>Eukaryota</taxon>
        <taxon>Fungi</taxon>
        <taxon>Dikarya</taxon>
        <taxon>Basidiomycota</taxon>
        <taxon>Agaricomycotina</taxon>
        <taxon>Agaricomycetes</taxon>
        <taxon>Polyporales</taxon>
        <taxon>Steccherinaceae</taxon>
        <taxon>Steccherinum</taxon>
    </lineage>
</organism>
<reference evidence="2 3" key="1">
    <citation type="submission" date="2018-11" db="EMBL/GenBank/DDBJ databases">
        <title>Genome assembly of Steccherinum ochraceum LE-BIN_3174, the white-rot fungus of the Steccherinaceae family (The Residual Polyporoid clade, Polyporales, Basidiomycota).</title>
        <authorList>
            <person name="Fedorova T.V."/>
            <person name="Glazunova O.A."/>
            <person name="Landesman E.O."/>
            <person name="Moiseenko K.V."/>
            <person name="Psurtseva N.V."/>
            <person name="Savinova O.S."/>
            <person name="Shakhova N.V."/>
            <person name="Tyazhelova T.V."/>
            <person name="Vasina D.V."/>
        </authorList>
    </citation>
    <scope>NUCLEOTIDE SEQUENCE [LARGE SCALE GENOMIC DNA]</scope>
    <source>
        <strain evidence="2 3">LE-BIN_3174</strain>
    </source>
</reference>
<feature type="region of interest" description="Disordered" evidence="1">
    <location>
        <begin position="38"/>
        <end position="78"/>
    </location>
</feature>
<proteinExistence type="predicted"/>
<dbReference type="EMBL" id="RWJN01000112">
    <property type="protein sequence ID" value="TCD67054.1"/>
    <property type="molecule type" value="Genomic_DNA"/>
</dbReference>
<keyword evidence="3" id="KW-1185">Reference proteome</keyword>
<feature type="compositionally biased region" description="Low complexity" evidence="1">
    <location>
        <begin position="64"/>
        <end position="78"/>
    </location>
</feature>